<dbReference type="PANTHER" id="PTHR43685:SF2">
    <property type="entry name" value="GLYCOSYLTRANSFERASE 2-LIKE DOMAIN-CONTAINING PROTEIN"/>
    <property type="match status" value="1"/>
</dbReference>
<dbReference type="InterPro" id="IPR029044">
    <property type="entry name" value="Nucleotide-diphossugar_trans"/>
</dbReference>
<dbReference type="SUPFAM" id="SSF53756">
    <property type="entry name" value="UDP-Glycosyltransferase/glycogen phosphorylase"/>
    <property type="match status" value="1"/>
</dbReference>
<dbReference type="InterPro" id="IPR050834">
    <property type="entry name" value="Glycosyltransf_2"/>
</dbReference>
<evidence type="ECO:0000259" key="2">
    <source>
        <dbReference type="Pfam" id="PF00535"/>
    </source>
</evidence>
<name>A0ABX0JMU1_9PROT</name>
<feature type="coiled-coil region" evidence="1">
    <location>
        <begin position="239"/>
        <end position="273"/>
    </location>
</feature>
<dbReference type="InterPro" id="IPR001173">
    <property type="entry name" value="Glyco_trans_2-like"/>
</dbReference>
<dbReference type="RefSeq" id="WP_173581815.1">
    <property type="nucleotide sequence ID" value="NZ_WOTB01000002.1"/>
</dbReference>
<dbReference type="Gene3D" id="3.40.50.2000">
    <property type="entry name" value="Glycogen Phosphorylase B"/>
    <property type="match status" value="1"/>
</dbReference>
<gene>
    <name evidence="3" type="ORF">GOB93_01820</name>
</gene>
<accession>A0ABX0JMU1</accession>
<protein>
    <submittedName>
        <fullName evidence="3">Glycosyltransferase</fullName>
    </submittedName>
</protein>
<feature type="domain" description="Glycosyltransferase 2-like" evidence="2">
    <location>
        <begin position="809"/>
        <end position="932"/>
    </location>
</feature>
<sequence>MPAESAENCVFSLLADARLTVPFSPPPGIDTDLCQYNHLPLLGILLTALRPGDAVFIDSSPSVITYAEQIIASSDLGTRIQKIRPGEQLRLSPSSGAIGFIHCDLASAGPEARTEILNNHGLQLTSDAVLVIHGTETEMGGALWQTLSAGTPHCLFPQGAGLGLIIPGKIPLSLTPLLGADGQKLCPEAQARLRSRLALLGSHWSNLARLLSDDIRHEEQKAADRETRLTLSETRFALAAQQERATACLSQQKQDAEQLQQEISDELDTARQRLADAQSCLLDMRSYIAATQTYIADMTDWADRLTEQVSHKNAETSQLRDHLASQAEALDALRTLPEDRKGLFKRLSSALRHPHFVPSVPPTPDVPSLLAIMPRPLPPQLPPAGPDTIPEQPLLPVPLPWSPLRRNVLFISGEPGTPGAIYRCVRNAAACSAAGHHTRIVECAHVTPDDLTWADIVILWRVAFSGHVSILIRLAKEGGAVLLFDLDDLMFIPSLAVTRIIDGIRTTGTTEESVATLYAAMRETMDRCDGCIATTEFLARQMRRFRSLTFTLPNIFDATTLRRSRLAVRIRHAEEPDRLIRIGYAAGTRTHQQDFAVVADVLAKLLAARPELRLCLFRTADSQHPLLLTDEFPCLVPVMTQIEWIDTVPPEDLYEALVRFDISIAPLQPDNAYCEAKSEIKFLEAALVGVPSVVSPTEPYRNCIVDGVTGFLAATQEDWERHLTALIDSPPLRARMARDALNTVLWNFSPERQAMMMETTLASLGSESATARATETWLGRGTYQSRGLPEIPDNKVLFEHDTCRQSEVTVIITSHNYETLIVEALESVRSQTIANLDLIVVDDASTDQSVTTILDWASRHAGRFNRLLVLASCENAGLGGARNIAISASETPWFLSLDADNRLLPDACEALFSTADPLTAYVYPCLREFGGSSARDIVGTLPARPLQLVSGNYIDAMALVARWAWSAAGGYYVGRDIMGWEDYDLWCTLAEMGLRSAHLPEIVAEYRVHEQSMTNSVTERSEHRARVVAFVTERHPWLDLHGEAQQRL</sequence>
<dbReference type="CDD" id="cd00761">
    <property type="entry name" value="Glyco_tranf_GTA_type"/>
    <property type="match status" value="1"/>
</dbReference>
<dbReference type="CDD" id="cd03801">
    <property type="entry name" value="GT4_PimA-like"/>
    <property type="match status" value="1"/>
</dbReference>
<evidence type="ECO:0000256" key="1">
    <source>
        <dbReference type="SAM" id="Coils"/>
    </source>
</evidence>
<keyword evidence="4" id="KW-1185">Reference proteome</keyword>
<organism evidence="3 4">
    <name type="scientific">Acetobacter musti</name>
    <dbReference type="NCBI Taxonomy" id="864732"/>
    <lineage>
        <taxon>Bacteria</taxon>
        <taxon>Pseudomonadati</taxon>
        <taxon>Pseudomonadota</taxon>
        <taxon>Alphaproteobacteria</taxon>
        <taxon>Acetobacterales</taxon>
        <taxon>Acetobacteraceae</taxon>
        <taxon>Acetobacter</taxon>
    </lineage>
</organism>
<evidence type="ECO:0000313" key="3">
    <source>
        <dbReference type="EMBL" id="NHN83377.1"/>
    </source>
</evidence>
<dbReference type="Proteomes" id="UP000635278">
    <property type="component" value="Unassembled WGS sequence"/>
</dbReference>
<dbReference type="EMBL" id="WOTB01000002">
    <property type="protein sequence ID" value="NHN83377.1"/>
    <property type="molecule type" value="Genomic_DNA"/>
</dbReference>
<evidence type="ECO:0000313" key="4">
    <source>
        <dbReference type="Proteomes" id="UP000635278"/>
    </source>
</evidence>
<comment type="caution">
    <text evidence="3">The sequence shown here is derived from an EMBL/GenBank/DDBJ whole genome shotgun (WGS) entry which is preliminary data.</text>
</comment>
<keyword evidence="1" id="KW-0175">Coiled coil</keyword>
<dbReference type="SUPFAM" id="SSF53448">
    <property type="entry name" value="Nucleotide-diphospho-sugar transferases"/>
    <property type="match status" value="1"/>
</dbReference>
<dbReference type="Pfam" id="PF13692">
    <property type="entry name" value="Glyco_trans_1_4"/>
    <property type="match status" value="1"/>
</dbReference>
<dbReference type="Pfam" id="PF00535">
    <property type="entry name" value="Glycos_transf_2"/>
    <property type="match status" value="1"/>
</dbReference>
<proteinExistence type="predicted"/>
<reference evidence="3 4" key="1">
    <citation type="journal article" date="2020" name="Int. J. Syst. Evol. Microbiol.">
        <title>Novel acetic acid bacteria from cider fermentations: Acetobacter conturbans sp. nov. and Acetobacter fallax sp. nov.</title>
        <authorList>
            <person name="Sombolestani A.S."/>
            <person name="Cleenwerck I."/>
            <person name="Cnockaert M."/>
            <person name="Borremans W."/>
            <person name="Wieme A.D."/>
            <person name="De Vuyst L."/>
            <person name="Vandamme P."/>
        </authorList>
    </citation>
    <scope>NUCLEOTIDE SEQUENCE [LARGE SCALE GENOMIC DNA]</scope>
    <source>
        <strain evidence="3 4">LMG 30640</strain>
    </source>
</reference>
<dbReference type="Gene3D" id="3.90.550.10">
    <property type="entry name" value="Spore Coat Polysaccharide Biosynthesis Protein SpsA, Chain A"/>
    <property type="match status" value="1"/>
</dbReference>
<dbReference type="PANTHER" id="PTHR43685">
    <property type="entry name" value="GLYCOSYLTRANSFERASE"/>
    <property type="match status" value="1"/>
</dbReference>